<keyword evidence="2" id="KW-0472">Membrane</keyword>
<feature type="compositionally biased region" description="Basic residues" evidence="1">
    <location>
        <begin position="373"/>
        <end position="387"/>
    </location>
</feature>
<proteinExistence type="predicted"/>
<dbReference type="PANTHER" id="PTHR23045">
    <property type="entry name" value="LEUCINE-RICH REPEAT-CONTAINING PROTEIN 37A"/>
    <property type="match status" value="1"/>
</dbReference>
<feature type="transmembrane region" description="Helical" evidence="2">
    <location>
        <begin position="640"/>
        <end position="665"/>
    </location>
</feature>
<keyword evidence="5" id="KW-1185">Reference proteome</keyword>
<dbReference type="Gene3D" id="3.80.10.10">
    <property type="entry name" value="Ribonuclease Inhibitor"/>
    <property type="match status" value="1"/>
</dbReference>
<evidence type="ECO:0000256" key="2">
    <source>
        <dbReference type="SAM" id="Phobius"/>
    </source>
</evidence>
<feature type="domain" description="LRRC37A/B like protein 1 C-terminal" evidence="3">
    <location>
        <begin position="526"/>
        <end position="664"/>
    </location>
</feature>
<dbReference type="InterPro" id="IPR001611">
    <property type="entry name" value="Leu-rich_rpt"/>
</dbReference>
<dbReference type="Pfam" id="PF13855">
    <property type="entry name" value="LRR_8"/>
    <property type="match status" value="1"/>
</dbReference>
<dbReference type="Proteomes" id="UP000805418">
    <property type="component" value="Chromosome 9"/>
</dbReference>
<dbReference type="InterPro" id="IPR032675">
    <property type="entry name" value="LRR_dom_sf"/>
</dbReference>
<feature type="region of interest" description="Disordered" evidence="1">
    <location>
        <begin position="373"/>
        <end position="397"/>
    </location>
</feature>
<keyword evidence="2" id="KW-1133">Transmembrane helix</keyword>
<name>A0A8I3NZ30_CANLF</name>
<accession>A0A8I3NZ30</accession>
<organism evidence="4 5">
    <name type="scientific">Canis lupus familiaris</name>
    <name type="common">Dog</name>
    <name type="synonym">Canis familiaris</name>
    <dbReference type="NCBI Taxonomy" id="9615"/>
    <lineage>
        <taxon>Eukaryota</taxon>
        <taxon>Metazoa</taxon>
        <taxon>Chordata</taxon>
        <taxon>Craniata</taxon>
        <taxon>Vertebrata</taxon>
        <taxon>Euteleostomi</taxon>
        <taxon>Mammalia</taxon>
        <taxon>Eutheria</taxon>
        <taxon>Laurasiatheria</taxon>
        <taxon>Carnivora</taxon>
        <taxon>Caniformia</taxon>
        <taxon>Canidae</taxon>
        <taxon>Canis</taxon>
    </lineage>
</organism>
<evidence type="ECO:0000259" key="3">
    <source>
        <dbReference type="Pfam" id="PF14914"/>
    </source>
</evidence>
<sequence>GIGFLYLCFLENTWKPYRWTEKLILSENYLTELHKDSFEGLLSLQYLILSHNPLTTVEDSYLFKLPALKYLDMGTTQVSLSTIESILMMTLELEKLILPSRMSCCLCQLKNNIEVVCKTVKLHCDGECLTNATRCDEKASIMNVEGSFMKVLKARKKSTSTELTIEPEKASSDKNGIGLSAFMNEQLDFNDESDVISALNYILPYFSEGNVEDVESTLLPFIKTLFSNTLPKSKNLRKRWFRKNSVLKGPNDLQKRHYKEVDVQSTQGKQSAQSFVKNMAKERRLSGPSPRELEELHMAQRPRKLVGNSVHTESSFIKEHKAAVKTKSEDSTYPIVVLEDANARVREMEASRPVSHSGKKYIFHKIRSRIVQRTPKTKKSKKFRKKNSLSNRLMPAQRPPLPAVRSLIDSPSQEAISSSEKRIQENPFPELFTLSEPSKENTTVENTTAQNASEEIISPGSTTVSEQTPPEFTNRRNLSNTYSTTTRDNFVPTVKQTNETQWEYHNLVTDLPPKPTGFSVAKLSSAGDLFEIQLNQQLRSLIPNNDVRRLISHVIRTLKMDCSETNVQLACAKLISRTGLLMKLLSEQQEVKVSKAEWDTDQWKTENYINESTEAQSEQKEQKSSEPTKEVPGYGYNNKLILAISVTVVVMILIIVFCLIEILFIHERHREAETQAEGEAGSMQGA</sequence>
<dbReference type="InterPro" id="IPR015753">
    <property type="entry name" value="LRRC37"/>
</dbReference>
<dbReference type="Pfam" id="PF14914">
    <property type="entry name" value="LRRC37AB_C"/>
    <property type="match status" value="1"/>
</dbReference>
<dbReference type="Ensembl" id="ENSCAFT00845028558.1">
    <property type="protein sequence ID" value="ENSCAFP00845022468.1"/>
    <property type="gene ID" value="ENSCAFG00845016007.1"/>
</dbReference>
<feature type="region of interest" description="Disordered" evidence="1">
    <location>
        <begin position="411"/>
        <end position="440"/>
    </location>
</feature>
<dbReference type="GeneTree" id="ENSGT00530000063282"/>
<keyword evidence="2" id="KW-0812">Transmembrane</keyword>
<dbReference type="PANTHER" id="PTHR23045:SF9">
    <property type="entry name" value="LEUCINE RICH REPEAT CONTAINING 37A-RELATED"/>
    <property type="match status" value="1"/>
</dbReference>
<reference evidence="4" key="2">
    <citation type="submission" date="2025-08" db="UniProtKB">
        <authorList>
            <consortium name="Ensembl"/>
        </authorList>
    </citation>
    <scope>IDENTIFICATION</scope>
    <source>
        <strain evidence="4">Boxer</strain>
    </source>
</reference>
<evidence type="ECO:0000256" key="1">
    <source>
        <dbReference type="SAM" id="MobiDB-lite"/>
    </source>
</evidence>
<dbReference type="PROSITE" id="PS51450">
    <property type="entry name" value="LRR"/>
    <property type="match status" value="1"/>
</dbReference>
<feature type="region of interest" description="Disordered" evidence="1">
    <location>
        <begin position="460"/>
        <end position="485"/>
    </location>
</feature>
<reference evidence="4" key="3">
    <citation type="submission" date="2025-09" db="UniProtKB">
        <authorList>
            <consortium name="Ensembl"/>
        </authorList>
    </citation>
    <scope>IDENTIFICATION</scope>
    <source>
        <strain evidence="4">Boxer</strain>
    </source>
</reference>
<dbReference type="SUPFAM" id="SSF52058">
    <property type="entry name" value="L domain-like"/>
    <property type="match status" value="1"/>
</dbReference>
<reference evidence="4" key="1">
    <citation type="submission" date="2020-03" db="EMBL/GenBank/DDBJ databases">
        <title>Long-read based genome assembly of a Labrador retriever dog.</title>
        <authorList>
            <person name="Eory L."/>
            <person name="Zhang W."/>
            <person name="Schoenebeck J."/>
        </authorList>
    </citation>
    <scope>NUCLEOTIDE SEQUENCE [LARGE SCALE GENOMIC DNA]</scope>
    <source>
        <strain evidence="4">Labrador retriever</strain>
    </source>
</reference>
<protein>
    <recommendedName>
        <fullName evidence="3">LRRC37A/B like protein 1 C-terminal domain-containing protein</fullName>
    </recommendedName>
</protein>
<dbReference type="AlphaFoldDB" id="A0A8I3NZ30"/>
<evidence type="ECO:0000313" key="4">
    <source>
        <dbReference type="Ensembl" id="ENSCAFP00845022468.1"/>
    </source>
</evidence>
<evidence type="ECO:0000313" key="5">
    <source>
        <dbReference type="Proteomes" id="UP000805418"/>
    </source>
</evidence>
<dbReference type="InterPro" id="IPR029423">
    <property type="entry name" value="LRRC37AB_C"/>
</dbReference>